<dbReference type="EMBL" id="PXOG01000229">
    <property type="protein sequence ID" value="RGP65721.1"/>
    <property type="molecule type" value="Genomic_DNA"/>
</dbReference>
<dbReference type="SUPFAM" id="SSF52833">
    <property type="entry name" value="Thioredoxin-like"/>
    <property type="match status" value="1"/>
</dbReference>
<dbReference type="Gene3D" id="3.40.30.10">
    <property type="entry name" value="Glutaredoxin"/>
    <property type="match status" value="1"/>
</dbReference>
<evidence type="ECO:0000313" key="5">
    <source>
        <dbReference type="Proteomes" id="UP000266234"/>
    </source>
</evidence>
<evidence type="ECO:0000313" key="4">
    <source>
        <dbReference type="EMBL" id="RGP65721.1"/>
    </source>
</evidence>
<dbReference type="PROSITE" id="PS51352">
    <property type="entry name" value="THIOREDOXIN_2"/>
    <property type="match status" value="1"/>
</dbReference>
<dbReference type="InterPro" id="IPR013766">
    <property type="entry name" value="Thioredoxin_domain"/>
</dbReference>
<dbReference type="AlphaFoldDB" id="A0A395S020"/>
<dbReference type="GO" id="GO:0033588">
    <property type="term" value="C:elongator holoenzyme complex"/>
    <property type="evidence" value="ECO:0007669"/>
    <property type="project" value="InterPro"/>
</dbReference>
<gene>
    <name evidence="4" type="ORF">FLONG3_9084</name>
</gene>
<dbReference type="CDD" id="cd19495">
    <property type="entry name" value="Elp6"/>
    <property type="match status" value="1"/>
</dbReference>
<dbReference type="PANTHER" id="PTHR16184:SF6">
    <property type="entry name" value="ELONGATOR COMPLEX PROTEIN 6"/>
    <property type="match status" value="1"/>
</dbReference>
<dbReference type="Pfam" id="PF00085">
    <property type="entry name" value="Thioredoxin"/>
    <property type="match status" value="1"/>
</dbReference>
<evidence type="ECO:0000259" key="3">
    <source>
        <dbReference type="PROSITE" id="PS51352"/>
    </source>
</evidence>
<dbReference type="InterPro" id="IPR027417">
    <property type="entry name" value="P-loop_NTPase"/>
</dbReference>
<comment type="caution">
    <text evidence="4">The sequence shown here is derived from an EMBL/GenBank/DDBJ whole genome shotgun (WGS) entry which is preliminary data.</text>
</comment>
<comment type="pathway">
    <text evidence="1">tRNA modification; 5-methoxycarbonylmethyl-2-thiouridine-tRNA biosynthesis.</text>
</comment>
<dbReference type="InterPro" id="IPR036249">
    <property type="entry name" value="Thioredoxin-like_sf"/>
</dbReference>
<dbReference type="UniPathway" id="UPA00988"/>
<protein>
    <recommendedName>
        <fullName evidence="3">Thioredoxin domain-containing protein</fullName>
    </recommendedName>
</protein>
<organism evidence="4 5">
    <name type="scientific">Fusarium longipes</name>
    <dbReference type="NCBI Taxonomy" id="694270"/>
    <lineage>
        <taxon>Eukaryota</taxon>
        <taxon>Fungi</taxon>
        <taxon>Dikarya</taxon>
        <taxon>Ascomycota</taxon>
        <taxon>Pezizomycotina</taxon>
        <taxon>Sordariomycetes</taxon>
        <taxon>Hypocreomycetidae</taxon>
        <taxon>Hypocreales</taxon>
        <taxon>Nectriaceae</taxon>
        <taxon>Fusarium</taxon>
    </lineage>
</organism>
<proteinExistence type="inferred from homology"/>
<keyword evidence="5" id="KW-1185">Reference proteome</keyword>
<dbReference type="GO" id="GO:0002098">
    <property type="term" value="P:tRNA wobble uridine modification"/>
    <property type="evidence" value="ECO:0007669"/>
    <property type="project" value="InterPro"/>
</dbReference>
<dbReference type="STRING" id="694270.A0A395S020"/>
<reference evidence="4 5" key="1">
    <citation type="journal article" date="2018" name="PLoS Pathog.">
        <title>Evolution of structural diversity of trichothecenes, a family of toxins produced by plant pathogenic and entomopathogenic fungi.</title>
        <authorList>
            <person name="Proctor R.H."/>
            <person name="McCormick S.P."/>
            <person name="Kim H.S."/>
            <person name="Cardoza R.E."/>
            <person name="Stanley A.M."/>
            <person name="Lindo L."/>
            <person name="Kelly A."/>
            <person name="Brown D.W."/>
            <person name="Lee T."/>
            <person name="Vaughan M.M."/>
            <person name="Alexander N.J."/>
            <person name="Busman M."/>
            <person name="Gutierrez S."/>
        </authorList>
    </citation>
    <scope>NUCLEOTIDE SEQUENCE [LARGE SCALE GENOMIC DNA]</scope>
    <source>
        <strain evidence="4 5">NRRL 20695</strain>
    </source>
</reference>
<comment type="similarity">
    <text evidence="2">Belongs to the ELP6 family.</text>
</comment>
<dbReference type="Proteomes" id="UP000266234">
    <property type="component" value="Unassembled WGS sequence"/>
</dbReference>
<dbReference type="PANTHER" id="PTHR16184">
    <property type="entry name" value="ELONGATOR COMPLEX PROTEIN 6"/>
    <property type="match status" value="1"/>
</dbReference>
<dbReference type="Gene3D" id="3.40.50.300">
    <property type="entry name" value="P-loop containing nucleotide triphosphate hydrolases"/>
    <property type="match status" value="1"/>
</dbReference>
<evidence type="ECO:0000256" key="1">
    <source>
        <dbReference type="ARBA" id="ARBA00005043"/>
    </source>
</evidence>
<dbReference type="InterPro" id="IPR018627">
    <property type="entry name" value="ELP6"/>
</dbReference>
<evidence type="ECO:0000256" key="2">
    <source>
        <dbReference type="ARBA" id="ARBA00008837"/>
    </source>
</evidence>
<dbReference type="OrthoDB" id="9995306at2759"/>
<name>A0A395S020_9HYPO</name>
<feature type="domain" description="Thioredoxin" evidence="3">
    <location>
        <begin position="15"/>
        <end position="167"/>
    </location>
</feature>
<accession>A0A395S020</accession>
<sequence length="473" mass="50690">MRTISMRAGLRPLYGKALSSLPAVSIQRASISSTTPRRAKNQIYAPIRNNDSFSTYLSLSTSSRTPLLTFWSASWCSTCKAVSPLLQDLVESGVGEEEGGVSLATVEFDSPDIMSGNPNLAMTYMITSIPTLLSFDGGEAQTATKLSDARKLADREFLREWIKTEARRHGGRGGGGGGLSIFGGVIQSNLKIFDINQTTFIGTAHRMASMSRIPHLLESYIALPSEGSLNLVTSVLGASSNWLLLRHVYSYLRGSTDGDESTKDTGVILVSFMRDGAFWKEGSTKLGLDLDAYGRTGRFTFVDGLTGLYGDSKPQVPGACKDRVLRGTDAADIKKEIEGAIGDLRASRKVLIIDQLDALLAVTDESTTSLTLQNLVLGLRNLVHSTLLTLSADTPLVTTQATTLEREHASLVLSTAHAADAVLALRMLDTGTARDVSGVVRITGPSTEEMGGAVEYLYHVVADGGVKVFERGT</sequence>
<dbReference type="CDD" id="cd02947">
    <property type="entry name" value="TRX_family"/>
    <property type="match status" value="1"/>
</dbReference>